<dbReference type="Proteomes" id="UP000029507">
    <property type="component" value="Chromosome"/>
</dbReference>
<evidence type="ECO:0000256" key="5">
    <source>
        <dbReference type="ARBA" id="ARBA00022989"/>
    </source>
</evidence>
<dbReference type="PANTHER" id="PTHR30589:SF0">
    <property type="entry name" value="PHOSPHATIDYLGLYCEROL--PROLIPOPROTEIN DIACYLGLYCERYL TRANSFERASE"/>
    <property type="match status" value="1"/>
</dbReference>
<dbReference type="NCBIfam" id="TIGR00544">
    <property type="entry name" value="lgt"/>
    <property type="match status" value="1"/>
</dbReference>
<sequence length="302" mass="34047">MISPIAFSLGALTVRWYGIIIGIGALLGLLIAIREGKRFRVHSDFFMDLVLIGLPSALVGARIYFVAFQWDDYKNNPLEIIKIWHGGIAIYGALIGALLAGWFYSRRKGYGFLRVVDICAPGLIVGQMIGRWGNFINQEAHGGTVSKEFLQGKLHLPEWIVNQMHIGNAYFHPTFLYESVWSFAGLILLLILRRIPYVRAGEVFMGYLIWYSIGRFFIEGVRTDSLVFHGPNWLAIALKTIWSPMSSFGWGAMEGGNIRISQLLAIIIILASVSFITIRRMSKSVVIKYTDPILQKNLTIKY</sequence>
<keyword evidence="6 7" id="KW-0472">Membrane</keyword>
<evidence type="ECO:0000256" key="3">
    <source>
        <dbReference type="ARBA" id="ARBA00022679"/>
    </source>
</evidence>
<evidence type="ECO:0000313" key="8">
    <source>
        <dbReference type="EMBL" id="AIQ64148.1"/>
    </source>
</evidence>
<feature type="binding site" evidence="7">
    <location>
        <position position="131"/>
    </location>
    <ligand>
        <name>a 1,2-diacyl-sn-glycero-3-phospho-(1'-sn-glycerol)</name>
        <dbReference type="ChEBI" id="CHEBI:64716"/>
    </ligand>
</feature>
<keyword evidence="2 7" id="KW-1003">Cell membrane</keyword>
<evidence type="ECO:0000256" key="1">
    <source>
        <dbReference type="ARBA" id="ARBA00007150"/>
    </source>
</evidence>
<comment type="catalytic activity">
    <reaction evidence="7">
        <text>L-cysteinyl-[prolipoprotein] + a 1,2-diacyl-sn-glycero-3-phospho-(1'-sn-glycerol) = an S-1,2-diacyl-sn-glyceryl-L-cysteinyl-[prolipoprotein] + sn-glycerol 1-phosphate + H(+)</text>
        <dbReference type="Rhea" id="RHEA:56712"/>
        <dbReference type="Rhea" id="RHEA-COMP:14679"/>
        <dbReference type="Rhea" id="RHEA-COMP:14680"/>
        <dbReference type="ChEBI" id="CHEBI:15378"/>
        <dbReference type="ChEBI" id="CHEBI:29950"/>
        <dbReference type="ChEBI" id="CHEBI:57685"/>
        <dbReference type="ChEBI" id="CHEBI:64716"/>
        <dbReference type="ChEBI" id="CHEBI:140658"/>
        <dbReference type="EC" id="2.5.1.145"/>
    </reaction>
</comment>
<evidence type="ECO:0000313" key="9">
    <source>
        <dbReference type="Proteomes" id="UP000029507"/>
    </source>
</evidence>
<organism evidence="8 9">
    <name type="scientific">Paenibacillus stellifer</name>
    <dbReference type="NCBI Taxonomy" id="169760"/>
    <lineage>
        <taxon>Bacteria</taxon>
        <taxon>Bacillati</taxon>
        <taxon>Bacillota</taxon>
        <taxon>Bacilli</taxon>
        <taxon>Bacillales</taxon>
        <taxon>Paenibacillaceae</taxon>
        <taxon>Paenibacillus</taxon>
    </lineage>
</organism>
<feature type="transmembrane region" description="Helical" evidence="7">
    <location>
        <begin position="83"/>
        <end position="104"/>
    </location>
</feature>
<dbReference type="PANTHER" id="PTHR30589">
    <property type="entry name" value="PROLIPOPROTEIN DIACYLGLYCERYL TRANSFERASE"/>
    <property type="match status" value="1"/>
</dbReference>
<dbReference type="AlphaFoldDB" id="A0A089LXZ2"/>
<protein>
    <recommendedName>
        <fullName evidence="7">Phosphatidylglycerol--prolipoprotein diacylglyceryl transferase</fullName>
        <ecNumber evidence="7">2.5.1.145</ecNumber>
    </recommendedName>
</protein>
<feature type="transmembrane region" description="Helical" evidence="7">
    <location>
        <begin position="45"/>
        <end position="68"/>
    </location>
</feature>
<dbReference type="Pfam" id="PF01790">
    <property type="entry name" value="LGT"/>
    <property type="match status" value="1"/>
</dbReference>
<keyword evidence="4 7" id="KW-0812">Transmembrane</keyword>
<accession>A0A089LXZ2</accession>
<dbReference type="OrthoDB" id="871140at2"/>
<comment type="similarity">
    <text evidence="1 7">Belongs to the Lgt family.</text>
</comment>
<dbReference type="EMBL" id="CP009286">
    <property type="protein sequence ID" value="AIQ64148.1"/>
    <property type="molecule type" value="Genomic_DNA"/>
</dbReference>
<dbReference type="InterPro" id="IPR001640">
    <property type="entry name" value="Lgt"/>
</dbReference>
<comment type="function">
    <text evidence="7">Catalyzes the transfer of the diacylglyceryl group from phosphatidylglycerol to the sulfhydryl group of the N-terminal cysteine of a prolipoprotein, the first step in the formation of mature lipoproteins.</text>
</comment>
<gene>
    <name evidence="7" type="primary">lgt</name>
    <name evidence="8" type="ORF">PSTEL_14730</name>
</gene>
<evidence type="ECO:0000256" key="7">
    <source>
        <dbReference type="HAMAP-Rule" id="MF_01147"/>
    </source>
</evidence>
<dbReference type="GO" id="GO:0008961">
    <property type="term" value="F:phosphatidylglycerol-prolipoprotein diacylglyceryl transferase activity"/>
    <property type="evidence" value="ECO:0007669"/>
    <property type="project" value="UniProtKB-UniRule"/>
</dbReference>
<comment type="pathway">
    <text evidence="7">Protein modification; lipoprotein biosynthesis (diacylglyceryl transfer).</text>
</comment>
<comment type="subcellular location">
    <subcellularLocation>
        <location evidence="7">Cell membrane</location>
        <topology evidence="7">Multi-pass membrane protein</topology>
    </subcellularLocation>
</comment>
<dbReference type="KEGG" id="pste:PSTEL_14730"/>
<feature type="transmembrane region" description="Helical" evidence="7">
    <location>
        <begin position="14"/>
        <end position="33"/>
    </location>
</feature>
<dbReference type="STRING" id="169760.PSTEL_14730"/>
<feature type="transmembrane region" description="Helical" evidence="7">
    <location>
        <begin position="174"/>
        <end position="192"/>
    </location>
</feature>
<feature type="transmembrane region" description="Helical" evidence="7">
    <location>
        <begin position="259"/>
        <end position="278"/>
    </location>
</feature>
<dbReference type="HAMAP" id="MF_01147">
    <property type="entry name" value="Lgt"/>
    <property type="match status" value="1"/>
</dbReference>
<keyword evidence="5 7" id="KW-1133">Transmembrane helix</keyword>
<evidence type="ECO:0000256" key="6">
    <source>
        <dbReference type="ARBA" id="ARBA00023136"/>
    </source>
</evidence>
<evidence type="ECO:0000256" key="2">
    <source>
        <dbReference type="ARBA" id="ARBA00022475"/>
    </source>
</evidence>
<dbReference type="GO" id="GO:0042158">
    <property type="term" value="P:lipoprotein biosynthetic process"/>
    <property type="evidence" value="ECO:0007669"/>
    <property type="project" value="UniProtKB-UniRule"/>
</dbReference>
<evidence type="ECO:0000256" key="4">
    <source>
        <dbReference type="ARBA" id="ARBA00022692"/>
    </source>
</evidence>
<proteinExistence type="inferred from homology"/>
<feature type="transmembrane region" description="Helical" evidence="7">
    <location>
        <begin position="204"/>
        <end position="221"/>
    </location>
</feature>
<dbReference type="GO" id="GO:0005886">
    <property type="term" value="C:plasma membrane"/>
    <property type="evidence" value="ECO:0007669"/>
    <property type="project" value="UniProtKB-SubCell"/>
</dbReference>
<keyword evidence="9" id="KW-1185">Reference proteome</keyword>
<dbReference type="HOGENOM" id="CLU_013386_0_1_9"/>
<dbReference type="EC" id="2.5.1.145" evidence="7"/>
<keyword evidence="3 7" id="KW-0808">Transferase</keyword>
<dbReference type="PROSITE" id="PS01311">
    <property type="entry name" value="LGT"/>
    <property type="match status" value="1"/>
</dbReference>
<reference evidence="8 9" key="1">
    <citation type="submission" date="2014-08" db="EMBL/GenBank/DDBJ databases">
        <title>Comparative genomics of the Paenibacillus odorifer group.</title>
        <authorList>
            <person name="den Bakker H.C."/>
            <person name="Tsai Y.-C."/>
            <person name="Martin N."/>
            <person name="Korlach J."/>
            <person name="Wiedmann M."/>
        </authorList>
    </citation>
    <scope>NUCLEOTIDE SEQUENCE [LARGE SCALE GENOMIC DNA]</scope>
    <source>
        <strain evidence="8 9">DSM 14472</strain>
    </source>
</reference>
<dbReference type="UniPathway" id="UPA00664"/>
<name>A0A089LXZ2_9BACL</name>